<evidence type="ECO:0000256" key="2">
    <source>
        <dbReference type="ARBA" id="ARBA00022527"/>
    </source>
</evidence>
<keyword evidence="4" id="KW-0547">Nucleotide-binding</keyword>
<dbReference type="InterPro" id="IPR053235">
    <property type="entry name" value="Ser_Thr_kinase"/>
</dbReference>
<feature type="compositionally biased region" description="Basic and acidic residues" evidence="9">
    <location>
        <begin position="346"/>
        <end position="367"/>
    </location>
</feature>
<accession>A0A9Q1JW09</accession>
<dbReference type="GO" id="GO:0004674">
    <property type="term" value="F:protein serine/threonine kinase activity"/>
    <property type="evidence" value="ECO:0007669"/>
    <property type="project" value="UniProtKB-KW"/>
</dbReference>
<dbReference type="SUPFAM" id="SSF56112">
    <property type="entry name" value="Protein kinase-like (PK-like)"/>
    <property type="match status" value="1"/>
</dbReference>
<evidence type="ECO:0000256" key="4">
    <source>
        <dbReference type="ARBA" id="ARBA00022741"/>
    </source>
</evidence>
<dbReference type="Proteomes" id="UP001153076">
    <property type="component" value="Unassembled WGS sequence"/>
</dbReference>
<dbReference type="Gene3D" id="3.30.200.20">
    <property type="entry name" value="Phosphorylase Kinase, domain 1"/>
    <property type="match status" value="1"/>
</dbReference>
<dbReference type="GO" id="GO:0005737">
    <property type="term" value="C:cytoplasm"/>
    <property type="evidence" value="ECO:0007669"/>
    <property type="project" value="TreeGrafter"/>
</dbReference>
<evidence type="ECO:0000313" key="11">
    <source>
        <dbReference type="Proteomes" id="UP001153076"/>
    </source>
</evidence>
<dbReference type="EMBL" id="JAKOGI010000655">
    <property type="protein sequence ID" value="KAJ8431905.1"/>
    <property type="molecule type" value="Genomic_DNA"/>
</dbReference>
<keyword evidence="3" id="KW-0808">Transferase</keyword>
<sequence length="386" mass="43038">MSRQMTSSHFHKSKTLDNKYMLGDEIGKGAYGRVYKGLDLENGDFVAIKQVSLENIAQEDLNIIMCVLSGGRSSGLQTRPLEVNLRPAGSYVCGSRRNPFTGRRLLSFDGFSFNAGWKFLSPLALSEPANQSLANFPTIGISLEFCRLTVSASSLTRHLCGGVGYVVFNFGEPFSPLTSNLAVKFLELSVIKEGNRTLMIFPTGWNDRVWVKIFDSVMEIVEADFDFLNLPQALTNFKATGSGKKMENLLCLPFSEIFNMSSLFPTTLRSNDFLSIATNFLQPPSLHRITEETKEQDTNQTTPQAQCADKIPMRFWSLKKLSATDSPAQREPVGTETAGQPSLHHSRGENLTHGDRSEKNLPDECKNLTRKSRRRPVKGLQRLPKT</sequence>
<keyword evidence="2" id="KW-0723">Serine/threonine-protein kinase</keyword>
<dbReference type="AlphaFoldDB" id="A0A9Q1JW09"/>
<dbReference type="GO" id="GO:0005524">
    <property type="term" value="F:ATP binding"/>
    <property type="evidence" value="ECO:0007669"/>
    <property type="project" value="UniProtKB-KW"/>
</dbReference>
<evidence type="ECO:0000256" key="5">
    <source>
        <dbReference type="ARBA" id="ARBA00022777"/>
    </source>
</evidence>
<organism evidence="10 11">
    <name type="scientific">Carnegiea gigantea</name>
    <dbReference type="NCBI Taxonomy" id="171969"/>
    <lineage>
        <taxon>Eukaryota</taxon>
        <taxon>Viridiplantae</taxon>
        <taxon>Streptophyta</taxon>
        <taxon>Embryophyta</taxon>
        <taxon>Tracheophyta</taxon>
        <taxon>Spermatophyta</taxon>
        <taxon>Magnoliopsida</taxon>
        <taxon>eudicotyledons</taxon>
        <taxon>Gunneridae</taxon>
        <taxon>Pentapetalae</taxon>
        <taxon>Caryophyllales</taxon>
        <taxon>Cactineae</taxon>
        <taxon>Cactaceae</taxon>
        <taxon>Cactoideae</taxon>
        <taxon>Echinocereeae</taxon>
        <taxon>Carnegiea</taxon>
    </lineage>
</organism>
<dbReference type="PANTHER" id="PTHR24361">
    <property type="entry name" value="MITOGEN-ACTIVATED KINASE KINASE KINASE"/>
    <property type="match status" value="1"/>
</dbReference>
<dbReference type="InterPro" id="IPR011009">
    <property type="entry name" value="Kinase-like_dom_sf"/>
</dbReference>
<dbReference type="OrthoDB" id="8693905at2759"/>
<dbReference type="EC" id="2.7.11.1" evidence="1"/>
<evidence type="ECO:0000256" key="1">
    <source>
        <dbReference type="ARBA" id="ARBA00012513"/>
    </source>
</evidence>
<proteinExistence type="predicted"/>
<feature type="compositionally biased region" description="Basic residues" evidence="9">
    <location>
        <begin position="368"/>
        <end position="377"/>
    </location>
</feature>
<feature type="region of interest" description="Disordered" evidence="9">
    <location>
        <begin position="323"/>
        <end position="386"/>
    </location>
</feature>
<comment type="caution">
    <text evidence="10">The sequence shown here is derived from an EMBL/GenBank/DDBJ whole genome shotgun (WGS) entry which is preliminary data.</text>
</comment>
<evidence type="ECO:0000256" key="6">
    <source>
        <dbReference type="ARBA" id="ARBA00022840"/>
    </source>
</evidence>
<evidence type="ECO:0000313" key="10">
    <source>
        <dbReference type="EMBL" id="KAJ8431905.1"/>
    </source>
</evidence>
<comment type="catalytic activity">
    <reaction evidence="8">
        <text>L-seryl-[protein] + ATP = O-phospho-L-seryl-[protein] + ADP + H(+)</text>
        <dbReference type="Rhea" id="RHEA:17989"/>
        <dbReference type="Rhea" id="RHEA-COMP:9863"/>
        <dbReference type="Rhea" id="RHEA-COMP:11604"/>
        <dbReference type="ChEBI" id="CHEBI:15378"/>
        <dbReference type="ChEBI" id="CHEBI:29999"/>
        <dbReference type="ChEBI" id="CHEBI:30616"/>
        <dbReference type="ChEBI" id="CHEBI:83421"/>
        <dbReference type="ChEBI" id="CHEBI:456216"/>
        <dbReference type="EC" id="2.7.11.1"/>
    </reaction>
</comment>
<comment type="catalytic activity">
    <reaction evidence="7">
        <text>L-threonyl-[protein] + ATP = O-phospho-L-threonyl-[protein] + ADP + H(+)</text>
        <dbReference type="Rhea" id="RHEA:46608"/>
        <dbReference type="Rhea" id="RHEA-COMP:11060"/>
        <dbReference type="Rhea" id="RHEA-COMP:11605"/>
        <dbReference type="ChEBI" id="CHEBI:15378"/>
        <dbReference type="ChEBI" id="CHEBI:30013"/>
        <dbReference type="ChEBI" id="CHEBI:30616"/>
        <dbReference type="ChEBI" id="CHEBI:61977"/>
        <dbReference type="ChEBI" id="CHEBI:456216"/>
        <dbReference type="EC" id="2.7.11.1"/>
    </reaction>
</comment>
<evidence type="ECO:0000256" key="3">
    <source>
        <dbReference type="ARBA" id="ARBA00022679"/>
    </source>
</evidence>
<reference evidence="10" key="1">
    <citation type="submission" date="2022-04" db="EMBL/GenBank/DDBJ databases">
        <title>Carnegiea gigantea Genome sequencing and assembly v2.</title>
        <authorList>
            <person name="Copetti D."/>
            <person name="Sanderson M.J."/>
            <person name="Burquez A."/>
            <person name="Wojciechowski M.F."/>
        </authorList>
    </citation>
    <scope>NUCLEOTIDE SEQUENCE</scope>
    <source>
        <strain evidence="10">SGP5-SGP5p</strain>
        <tissue evidence="10">Aerial part</tissue>
    </source>
</reference>
<evidence type="ECO:0000256" key="8">
    <source>
        <dbReference type="ARBA" id="ARBA00048679"/>
    </source>
</evidence>
<keyword evidence="5" id="KW-0418">Kinase</keyword>
<name>A0A9Q1JW09_9CARY</name>
<evidence type="ECO:0000256" key="9">
    <source>
        <dbReference type="SAM" id="MobiDB-lite"/>
    </source>
</evidence>
<keyword evidence="11" id="KW-1185">Reference proteome</keyword>
<protein>
    <recommendedName>
        <fullName evidence="1">non-specific serine/threonine protein kinase</fullName>
        <ecNumber evidence="1">2.7.11.1</ecNumber>
    </recommendedName>
</protein>
<keyword evidence="6" id="KW-0067">ATP-binding</keyword>
<gene>
    <name evidence="10" type="ORF">Cgig2_013653</name>
</gene>
<evidence type="ECO:0000256" key="7">
    <source>
        <dbReference type="ARBA" id="ARBA00047899"/>
    </source>
</evidence>
<dbReference type="PANTHER" id="PTHR24361:SF433">
    <property type="entry name" value="PROTEIN KINASE DOMAIN-CONTAINING PROTEIN"/>
    <property type="match status" value="1"/>
</dbReference>